<dbReference type="RefSeq" id="WP_199025196.1">
    <property type="nucleotide sequence ID" value="NZ_JAELVR010000008.1"/>
</dbReference>
<dbReference type="CDD" id="cd04301">
    <property type="entry name" value="NAT_SF"/>
    <property type="match status" value="1"/>
</dbReference>
<evidence type="ECO:0000259" key="1">
    <source>
        <dbReference type="PROSITE" id="PS51186"/>
    </source>
</evidence>
<dbReference type="EMBL" id="JAELVR010000008">
    <property type="protein sequence ID" value="MBJ6372314.1"/>
    <property type="molecule type" value="Genomic_DNA"/>
</dbReference>
<dbReference type="InterPro" id="IPR000182">
    <property type="entry name" value="GNAT_dom"/>
</dbReference>
<sequence length="245" mass="26461">MTADSSFWSEVIDGTWSAARYSTLGPWTLREGRGGGGRVSAATLSTVATPVDEDQITAAEGAMRDMEQPPLFMVRPEETALDGQLAARGHVVRDPVTIYTCPPDALMSEPIPRVTVFTIWEPLAIMREIWAAGGIGPERVAVMERVPGPKTGFLARHRDKPAGVAFAAIHGSVAMVHAVEVLPHQRRAGMARWIMRAAAFWAAEQQADTLSVICTRANVAANGLYASLGMQAVGQYHYRHLKDGA</sequence>
<dbReference type="Proteomes" id="UP000619079">
    <property type="component" value="Unassembled WGS sequence"/>
</dbReference>
<accession>A0A8J7JD14</accession>
<gene>
    <name evidence="2" type="ORF">JF290_12325</name>
</gene>
<keyword evidence="3" id="KW-1185">Reference proteome</keyword>
<dbReference type="SUPFAM" id="SSF55729">
    <property type="entry name" value="Acyl-CoA N-acyltransferases (Nat)"/>
    <property type="match status" value="1"/>
</dbReference>
<proteinExistence type="predicted"/>
<organism evidence="2 3">
    <name type="scientific">Sedimentitalea arenosa</name>
    <dbReference type="NCBI Taxonomy" id="2798803"/>
    <lineage>
        <taxon>Bacteria</taxon>
        <taxon>Pseudomonadati</taxon>
        <taxon>Pseudomonadota</taxon>
        <taxon>Alphaproteobacteria</taxon>
        <taxon>Rhodobacterales</taxon>
        <taxon>Paracoccaceae</taxon>
        <taxon>Sedimentitalea</taxon>
    </lineage>
</organism>
<dbReference type="AlphaFoldDB" id="A0A8J7JD14"/>
<protein>
    <submittedName>
        <fullName evidence="2">GNAT family N-acetyltransferase</fullName>
    </submittedName>
</protein>
<dbReference type="InterPro" id="IPR016181">
    <property type="entry name" value="Acyl_CoA_acyltransferase"/>
</dbReference>
<comment type="caution">
    <text evidence="2">The sequence shown here is derived from an EMBL/GenBank/DDBJ whole genome shotgun (WGS) entry which is preliminary data.</text>
</comment>
<dbReference type="GO" id="GO:0016747">
    <property type="term" value="F:acyltransferase activity, transferring groups other than amino-acyl groups"/>
    <property type="evidence" value="ECO:0007669"/>
    <property type="project" value="InterPro"/>
</dbReference>
<dbReference type="Pfam" id="PF00583">
    <property type="entry name" value="Acetyltransf_1"/>
    <property type="match status" value="1"/>
</dbReference>
<reference evidence="2" key="1">
    <citation type="submission" date="2020-12" db="EMBL/GenBank/DDBJ databases">
        <title>Sedimentitalea sp. nov., isolated from sand in Incheon.</title>
        <authorList>
            <person name="Kim W."/>
        </authorList>
    </citation>
    <scope>NUCLEOTIDE SEQUENCE</scope>
    <source>
        <strain evidence="2">CAU 1593</strain>
    </source>
</reference>
<feature type="domain" description="N-acetyltransferase" evidence="1">
    <location>
        <begin position="109"/>
        <end position="245"/>
    </location>
</feature>
<evidence type="ECO:0000313" key="3">
    <source>
        <dbReference type="Proteomes" id="UP000619079"/>
    </source>
</evidence>
<dbReference type="Gene3D" id="3.40.630.30">
    <property type="match status" value="1"/>
</dbReference>
<dbReference type="PROSITE" id="PS51186">
    <property type="entry name" value="GNAT"/>
    <property type="match status" value="1"/>
</dbReference>
<name>A0A8J7JD14_9RHOB</name>
<evidence type="ECO:0000313" key="2">
    <source>
        <dbReference type="EMBL" id="MBJ6372314.1"/>
    </source>
</evidence>